<keyword evidence="3" id="KW-1185">Reference proteome</keyword>
<feature type="signal peptide" evidence="1">
    <location>
        <begin position="1"/>
        <end position="20"/>
    </location>
</feature>
<evidence type="ECO:0000313" key="3">
    <source>
        <dbReference type="Proteomes" id="UP001500459"/>
    </source>
</evidence>
<keyword evidence="1" id="KW-0732">Signal</keyword>
<feature type="chain" id="PRO_5045044509" description="DUF3078 domain-containing protein" evidence="1">
    <location>
        <begin position="21"/>
        <end position="312"/>
    </location>
</feature>
<gene>
    <name evidence="2" type="ORF">GCM10022393_05820</name>
</gene>
<organism evidence="2 3">
    <name type="scientific">Aquimarina addita</name>
    <dbReference type="NCBI Taxonomy" id="870485"/>
    <lineage>
        <taxon>Bacteria</taxon>
        <taxon>Pseudomonadati</taxon>
        <taxon>Bacteroidota</taxon>
        <taxon>Flavobacteriia</taxon>
        <taxon>Flavobacteriales</taxon>
        <taxon>Flavobacteriaceae</taxon>
        <taxon>Aquimarina</taxon>
    </lineage>
</organism>
<accession>A0ABP7XAC6</accession>
<evidence type="ECO:0000256" key="1">
    <source>
        <dbReference type="SAM" id="SignalP"/>
    </source>
</evidence>
<dbReference type="RefSeq" id="WP_344924605.1">
    <property type="nucleotide sequence ID" value="NZ_BAABCW010000002.1"/>
</dbReference>
<reference evidence="3" key="1">
    <citation type="journal article" date="2019" name="Int. J. Syst. Evol. Microbiol.">
        <title>The Global Catalogue of Microorganisms (GCM) 10K type strain sequencing project: providing services to taxonomists for standard genome sequencing and annotation.</title>
        <authorList>
            <consortium name="The Broad Institute Genomics Platform"/>
            <consortium name="The Broad Institute Genome Sequencing Center for Infectious Disease"/>
            <person name="Wu L."/>
            <person name="Ma J."/>
        </authorList>
    </citation>
    <scope>NUCLEOTIDE SEQUENCE [LARGE SCALE GENOMIC DNA]</scope>
    <source>
        <strain evidence="3">JCM 17106</strain>
    </source>
</reference>
<dbReference type="Pfam" id="PF11276">
    <property type="entry name" value="DUF3078"/>
    <property type="match status" value="1"/>
</dbReference>
<comment type="caution">
    <text evidence="2">The sequence shown here is derived from an EMBL/GenBank/DDBJ whole genome shotgun (WGS) entry which is preliminary data.</text>
</comment>
<evidence type="ECO:0008006" key="4">
    <source>
        <dbReference type="Google" id="ProtNLM"/>
    </source>
</evidence>
<sequence length="312" mass="34241">MKKILLTLTVLFAGAITVNAQTEEELKTSLAAKKDSIASIQSRANAIQSQIDALPGWKIGAFGTIGGSISGFDNWYLQSAPNNSSGNIGVTVNAFANLQQEKYFWRNSLNVNLGWVKLDNKDIDTDSDDFDVATDVFNVSSLYGYKVSKTFAVSALAEYRTALLEGAFNDPGYLDVGVGGTWTPIQDLVVVIHPLNYNFIFSEGESQFESSLGAKVVADYTRKIGAINFKSNLSAFLSYEDTDYSNWQWTNGFSYTFLKKIGVGFDFGLRGNKQEAFNAGSGLTEANADDFQLEDTDNVLQSFWMLGLSYAF</sequence>
<proteinExistence type="predicted"/>
<evidence type="ECO:0000313" key="2">
    <source>
        <dbReference type="EMBL" id="GAA4109301.1"/>
    </source>
</evidence>
<dbReference type="EMBL" id="BAABCW010000002">
    <property type="protein sequence ID" value="GAA4109301.1"/>
    <property type="molecule type" value="Genomic_DNA"/>
</dbReference>
<dbReference type="Proteomes" id="UP001500459">
    <property type="component" value="Unassembled WGS sequence"/>
</dbReference>
<protein>
    <recommendedName>
        <fullName evidence="4">DUF3078 domain-containing protein</fullName>
    </recommendedName>
</protein>
<name>A0ABP7XAC6_9FLAO</name>
<dbReference type="InterPro" id="IPR021428">
    <property type="entry name" value="DUF3078"/>
</dbReference>